<dbReference type="RefSeq" id="XP_069308630.1">
    <property type="nucleotide sequence ID" value="XM_069450880.1"/>
</dbReference>
<keyword evidence="2" id="KW-1185">Reference proteome</keyword>
<dbReference type="GeneID" id="96084974"/>
<dbReference type="Proteomes" id="UP001578633">
    <property type="component" value="Chromosome 3"/>
</dbReference>
<reference evidence="1 2" key="1">
    <citation type="submission" date="2024-09" db="EMBL/GenBank/DDBJ databases">
        <title>T2T genomes of carrot and Alternaria dauci and their utility for understanding host-pathogen interaction during carrot leaf blight disease.</title>
        <authorList>
            <person name="Liu W."/>
            <person name="Xu S."/>
            <person name="Ou C."/>
            <person name="Liu X."/>
            <person name="Zhuang F."/>
            <person name="Deng X.W."/>
        </authorList>
    </citation>
    <scope>NUCLEOTIDE SEQUENCE [LARGE SCALE GENOMIC DNA]</scope>
    <source>
        <strain evidence="1 2">A2016</strain>
    </source>
</reference>
<proteinExistence type="predicted"/>
<protein>
    <submittedName>
        <fullName evidence="1">Uncharacterized protein</fullName>
    </submittedName>
</protein>
<evidence type="ECO:0000313" key="2">
    <source>
        <dbReference type="Proteomes" id="UP001578633"/>
    </source>
</evidence>
<evidence type="ECO:0000313" key="1">
    <source>
        <dbReference type="EMBL" id="KAL1798046.1"/>
    </source>
</evidence>
<name>A0ABR3UNJ9_9PLEO</name>
<gene>
    <name evidence="1" type="ORF">ACET3X_004652</name>
</gene>
<comment type="caution">
    <text evidence="1">The sequence shown here is derived from an EMBL/GenBank/DDBJ whole genome shotgun (WGS) entry which is preliminary data.</text>
</comment>
<organism evidence="1 2">
    <name type="scientific">Alternaria dauci</name>
    <dbReference type="NCBI Taxonomy" id="48095"/>
    <lineage>
        <taxon>Eukaryota</taxon>
        <taxon>Fungi</taxon>
        <taxon>Dikarya</taxon>
        <taxon>Ascomycota</taxon>
        <taxon>Pezizomycotina</taxon>
        <taxon>Dothideomycetes</taxon>
        <taxon>Pleosporomycetidae</taxon>
        <taxon>Pleosporales</taxon>
        <taxon>Pleosporineae</taxon>
        <taxon>Pleosporaceae</taxon>
        <taxon>Alternaria</taxon>
        <taxon>Alternaria sect. Porri</taxon>
    </lineage>
</organism>
<accession>A0ABR3UNJ9</accession>
<sequence length="310" mass="35744">MMVFEYVVGKQIWPRLSSSDNAFQQQSLTEYDRADPDACEQFLDGGWYNGISTGVYPVPFGKRQRVVEPAEWNGEAPENSHVGLGATEAEQETVMSLLVVNRQVRKEISAVVWGRSTKRFNDLKTFNDIVRCFQIYCTQQELPGHVFAPRDTSVLSSISLSLSNYEYFEFIGYMAERDRYGAIERFYRDERVGGLKLLKGIHTLRRLNLQFQVIQCYHYYNDLWETTIFDPWHGESHNTCQKKLVDIILTLAYEQLRGIQAVTISGHVKKSNLEKWTPLLRDQMLTGEPRERRDLTADVARILATPASEV</sequence>
<dbReference type="EMBL" id="JBHGVX010000003">
    <property type="protein sequence ID" value="KAL1798046.1"/>
    <property type="molecule type" value="Genomic_DNA"/>
</dbReference>